<evidence type="ECO:0000256" key="6">
    <source>
        <dbReference type="SAM" id="Phobius"/>
    </source>
</evidence>
<evidence type="ECO:0000313" key="8">
    <source>
        <dbReference type="Proteomes" id="UP000280598"/>
    </source>
</evidence>
<sequence>MTPLLKYPPRFDDVELSVAIKHFFPNHGQAVYKTSWQAMNALAADPNIHQKRDACIDGPGAYDDYDLGLHIAALFVVLATSGGATAFPPLAVKFPQLRIPQWVLFVVRHFGTGVILSTAFVHLLPTAFKNLYNPCMGQFWHKTYPNMPGAITLGAIFLVAMLEMGSHRYIAGSKAHLRSQEEHRRQDEHSFKASGDGSPGAATDESSEKESQSSGRNTSHLQVFLLEAGIIFHSIFIGIGLSVSSGEGFVPYWIAIIFHQAFEGLALGTRIADVGLAQEKWSPWLMSLAYGLTIFDTLASIMSALCACGEATIAGIALISCKQADFDSAHSTPLGQAIGIGTHTFYSPKSETGHIVVGVFNALSAGFLIWSALVEIVAIDFMSDQSWVTTRGWKRYSACIILFIGAFIMSLLPIWVGGGK</sequence>
<feature type="transmembrane region" description="Helical" evidence="6">
    <location>
        <begin position="223"/>
        <end position="243"/>
    </location>
</feature>
<feature type="transmembrane region" description="Helical" evidence="6">
    <location>
        <begin position="102"/>
        <end position="124"/>
    </location>
</feature>
<dbReference type="Proteomes" id="UP000280598">
    <property type="component" value="Unassembled WGS sequence"/>
</dbReference>
<dbReference type="GO" id="GO:0005385">
    <property type="term" value="F:zinc ion transmembrane transporter activity"/>
    <property type="evidence" value="ECO:0007669"/>
    <property type="project" value="TreeGrafter"/>
</dbReference>
<keyword evidence="3 6" id="KW-1133">Transmembrane helix</keyword>
<dbReference type="GO" id="GO:0005886">
    <property type="term" value="C:plasma membrane"/>
    <property type="evidence" value="ECO:0007669"/>
    <property type="project" value="TreeGrafter"/>
</dbReference>
<name>A0A3M7H2F7_HORWE</name>
<dbReference type="PANTHER" id="PTHR11040">
    <property type="entry name" value="ZINC/IRON TRANSPORTER"/>
    <property type="match status" value="1"/>
</dbReference>
<evidence type="ECO:0000256" key="4">
    <source>
        <dbReference type="ARBA" id="ARBA00023136"/>
    </source>
</evidence>
<dbReference type="Pfam" id="PF02535">
    <property type="entry name" value="Zip"/>
    <property type="match status" value="2"/>
</dbReference>
<feature type="compositionally biased region" description="Basic and acidic residues" evidence="5">
    <location>
        <begin position="181"/>
        <end position="191"/>
    </location>
</feature>
<evidence type="ECO:0000256" key="5">
    <source>
        <dbReference type="SAM" id="MobiDB-lite"/>
    </source>
</evidence>
<evidence type="ECO:0008006" key="9">
    <source>
        <dbReference type="Google" id="ProtNLM"/>
    </source>
</evidence>
<evidence type="ECO:0000256" key="1">
    <source>
        <dbReference type="ARBA" id="ARBA00004141"/>
    </source>
</evidence>
<feature type="transmembrane region" description="Helical" evidence="6">
    <location>
        <begin position="398"/>
        <end position="416"/>
    </location>
</feature>
<keyword evidence="4 6" id="KW-0472">Membrane</keyword>
<gene>
    <name evidence="7" type="ORF">D0860_05144</name>
</gene>
<dbReference type="EMBL" id="QWIS01000100">
    <property type="protein sequence ID" value="RMZ07408.1"/>
    <property type="molecule type" value="Genomic_DNA"/>
</dbReference>
<evidence type="ECO:0000313" key="7">
    <source>
        <dbReference type="EMBL" id="RMZ07408.1"/>
    </source>
</evidence>
<feature type="transmembrane region" description="Helical" evidence="6">
    <location>
        <begin position="67"/>
        <end position="90"/>
    </location>
</feature>
<comment type="caution">
    <text evidence="7">The sequence shown here is derived from an EMBL/GenBank/DDBJ whole genome shotgun (WGS) entry which is preliminary data.</text>
</comment>
<comment type="subcellular location">
    <subcellularLocation>
        <location evidence="1">Membrane</location>
        <topology evidence="1">Multi-pass membrane protein</topology>
    </subcellularLocation>
</comment>
<feature type="transmembrane region" description="Helical" evidence="6">
    <location>
        <begin position="144"/>
        <end position="162"/>
    </location>
</feature>
<protein>
    <recommendedName>
        <fullName evidence="9">Zinc/iron permease</fullName>
    </recommendedName>
</protein>
<organism evidence="7 8">
    <name type="scientific">Hortaea werneckii</name>
    <name type="common">Black yeast</name>
    <name type="synonym">Cladosporium werneckii</name>
    <dbReference type="NCBI Taxonomy" id="91943"/>
    <lineage>
        <taxon>Eukaryota</taxon>
        <taxon>Fungi</taxon>
        <taxon>Dikarya</taxon>
        <taxon>Ascomycota</taxon>
        <taxon>Pezizomycotina</taxon>
        <taxon>Dothideomycetes</taxon>
        <taxon>Dothideomycetidae</taxon>
        <taxon>Mycosphaerellales</taxon>
        <taxon>Teratosphaeriaceae</taxon>
        <taxon>Hortaea</taxon>
    </lineage>
</organism>
<evidence type="ECO:0000256" key="3">
    <source>
        <dbReference type="ARBA" id="ARBA00022989"/>
    </source>
</evidence>
<keyword evidence="2 6" id="KW-0812">Transmembrane</keyword>
<dbReference type="AlphaFoldDB" id="A0A3M7H2F7"/>
<dbReference type="InterPro" id="IPR003689">
    <property type="entry name" value="ZIP"/>
</dbReference>
<accession>A0A3M7H2F7</accession>
<feature type="transmembrane region" description="Helical" evidence="6">
    <location>
        <begin position="288"/>
        <end position="319"/>
    </location>
</feature>
<feature type="transmembrane region" description="Helical" evidence="6">
    <location>
        <begin position="355"/>
        <end position="378"/>
    </location>
</feature>
<proteinExistence type="predicted"/>
<evidence type="ECO:0000256" key="2">
    <source>
        <dbReference type="ARBA" id="ARBA00022692"/>
    </source>
</evidence>
<feature type="region of interest" description="Disordered" evidence="5">
    <location>
        <begin position="181"/>
        <end position="215"/>
    </location>
</feature>
<dbReference type="PANTHER" id="PTHR11040:SF55">
    <property type="entry name" value="MEMBRANE ZINC ION TRANSPORTER, PUTATIVE (AFU_ORTHOLOGUE AFUA_6G00470)-RELATED"/>
    <property type="match status" value="1"/>
</dbReference>
<reference evidence="7 8" key="1">
    <citation type="journal article" date="2018" name="BMC Genomics">
        <title>Genomic evidence for intraspecific hybridization in a clonal and extremely halotolerant yeast.</title>
        <authorList>
            <person name="Gostincar C."/>
            <person name="Stajich J.E."/>
            <person name="Zupancic J."/>
            <person name="Zalar P."/>
            <person name="Gunde-Cimerman N."/>
        </authorList>
    </citation>
    <scope>NUCLEOTIDE SEQUENCE [LARGE SCALE GENOMIC DNA]</scope>
    <source>
        <strain evidence="7 8">EXF-562</strain>
    </source>
</reference>
<dbReference type="VEuPathDB" id="FungiDB:BTJ68_03200"/>
<feature type="transmembrane region" description="Helical" evidence="6">
    <location>
        <begin position="249"/>
        <end position="267"/>
    </location>
</feature>